<organism evidence="2 3">
    <name type="scientific">Novosphingobium pentaromativorans US6-1</name>
    <dbReference type="NCBI Taxonomy" id="1088721"/>
    <lineage>
        <taxon>Bacteria</taxon>
        <taxon>Pseudomonadati</taxon>
        <taxon>Pseudomonadota</taxon>
        <taxon>Alphaproteobacteria</taxon>
        <taxon>Sphingomonadales</taxon>
        <taxon>Sphingomonadaceae</taxon>
        <taxon>Novosphingobium</taxon>
    </lineage>
</organism>
<dbReference type="eggNOG" id="ENOG50337TR">
    <property type="taxonomic scope" value="Bacteria"/>
</dbReference>
<name>G6E703_9SPHN</name>
<comment type="caution">
    <text evidence="2">The sequence shown here is derived from an EMBL/GenBank/DDBJ whole genome shotgun (WGS) entry which is preliminary data.</text>
</comment>
<proteinExistence type="predicted"/>
<sequence>MMARLPLAGRRIHIAGSISPDPKIATKVDVEAARQLVEGLVRTLIKRGANFVIPIDVDKRRDADAMPICFDWLVWQTLHANLVRRPGDIAGPLAIAVQHYKTEDQIPEDQAQLWDRLRDSPLVEVENAAQWNMNSKRMEIQARSGDILITLGGGEGVLYLANLYHAAGKPVIPLDLPLTTDHEGARQLYRFGLQPAQAERLFRTNDDQNSHAWLNRIRFPARQKVDERVNQFIELLEALEPPRAFAVRLLNNKHPDYRPVEDHFETVVRPIIEGELGYRLVVIDGEQAFDYPRVDQEIFEKLHRSRVVLADITGGRPNCFLELGYAFGRALPTMVMGRAGTDLPFDITTFSGLLWDDSLSLKERRDAFRTHWQAIRNRPPLVSPEPLI</sequence>
<dbReference type="EMBL" id="AGFM01000004">
    <property type="protein sequence ID" value="EHJ62907.1"/>
    <property type="molecule type" value="Genomic_DNA"/>
</dbReference>
<dbReference type="Pfam" id="PF18178">
    <property type="entry name" value="Cap17-like_N"/>
    <property type="match status" value="1"/>
</dbReference>
<dbReference type="InterPro" id="IPR041327">
    <property type="entry name" value="Cap17-like_N"/>
</dbReference>
<dbReference type="AlphaFoldDB" id="G6E703"/>
<evidence type="ECO:0000259" key="1">
    <source>
        <dbReference type="Pfam" id="PF18178"/>
    </source>
</evidence>
<feature type="domain" description="ATP nucleosidase Cap17-like N-terminal" evidence="1">
    <location>
        <begin position="7"/>
        <end position="236"/>
    </location>
</feature>
<gene>
    <name evidence="2" type="ORF">NSU_0124</name>
</gene>
<dbReference type="Proteomes" id="UP000004030">
    <property type="component" value="Unassembled WGS sequence"/>
</dbReference>
<dbReference type="PATRIC" id="fig|1088721.3.peg.121"/>
<reference evidence="2 3" key="1">
    <citation type="journal article" date="2012" name="J. Bacteriol.">
        <title>Genome sequence of benzo(a)pyrene-degrading bacterium Novosphingobium pentaromativorans US6-1.</title>
        <authorList>
            <person name="Luo Y.R."/>
            <person name="Kang S.G."/>
            <person name="Kim S.J."/>
            <person name="Kim M.R."/>
            <person name="Li N."/>
            <person name="Lee J.H."/>
            <person name="Kwon K.K."/>
        </authorList>
    </citation>
    <scope>NUCLEOTIDE SEQUENCE [LARGE SCALE GENOMIC DNA]</scope>
    <source>
        <strain evidence="2 3">US6-1</strain>
    </source>
</reference>
<evidence type="ECO:0000313" key="3">
    <source>
        <dbReference type="Proteomes" id="UP000004030"/>
    </source>
</evidence>
<keyword evidence="3" id="KW-1185">Reference proteome</keyword>
<evidence type="ECO:0000313" key="2">
    <source>
        <dbReference type="EMBL" id="EHJ62907.1"/>
    </source>
</evidence>
<protein>
    <recommendedName>
        <fullName evidence="1">ATP nucleosidase Cap17-like N-terminal domain-containing protein</fullName>
    </recommendedName>
</protein>
<dbReference type="STRING" id="1088721.JI59_00175"/>
<accession>G6E703</accession>